<dbReference type="InterPro" id="IPR001763">
    <property type="entry name" value="Rhodanese-like_dom"/>
</dbReference>
<sequence>MSSQPLLPPLVEPEDLQPLLGSEDLLIIDLCNPALYQKMHIPGAIHVQPGELVSGQPPATGKLPALNQLEALFGRIGYQPDQHIVVYDDEGGGWAGRFIWTLDLIGHTRWSYLNGGMRAWLEERFPLQATPALPTPTIVSLSIDESPRIHAEQIMTALDNDDTVIWDARSAAEYSGERTFSMRGGHIPGAINFEWTQAMDPARNFRLRTDLPEILTRLGISPDKQVITHCQSHHRSGLTYLVARLLRYPSIKAYDGSWSEWGNRTDTPIETA</sequence>
<dbReference type="CDD" id="cd01448">
    <property type="entry name" value="TST_Repeat_1"/>
    <property type="match status" value="1"/>
</dbReference>
<dbReference type="PROSITE" id="PS50206">
    <property type="entry name" value="RHODANESE_3"/>
    <property type="match status" value="2"/>
</dbReference>
<evidence type="ECO:0000256" key="1">
    <source>
        <dbReference type="ARBA" id="ARBA00022737"/>
    </source>
</evidence>
<dbReference type="Pfam" id="PF00581">
    <property type="entry name" value="Rhodanese"/>
    <property type="match status" value="2"/>
</dbReference>
<reference evidence="4" key="1">
    <citation type="journal article" date="2019" name="Int. J. Syst. Evol. Microbiol.">
        <title>The Global Catalogue of Microorganisms (GCM) 10K type strain sequencing project: providing services to taxonomists for standard genome sequencing and annotation.</title>
        <authorList>
            <consortium name="The Broad Institute Genomics Platform"/>
            <consortium name="The Broad Institute Genome Sequencing Center for Infectious Disease"/>
            <person name="Wu L."/>
            <person name="Ma J."/>
        </authorList>
    </citation>
    <scope>NUCLEOTIDE SEQUENCE [LARGE SCALE GENOMIC DNA]</scope>
    <source>
        <strain evidence="4">JCM 17805</strain>
    </source>
</reference>
<dbReference type="PANTHER" id="PTHR43855:SF1">
    <property type="entry name" value="THIOSULFATE SULFURTRANSFERASE"/>
    <property type="match status" value="1"/>
</dbReference>
<evidence type="ECO:0000313" key="3">
    <source>
        <dbReference type="EMBL" id="GAA4651827.1"/>
    </source>
</evidence>
<dbReference type="SUPFAM" id="SSF52821">
    <property type="entry name" value="Rhodanese/Cell cycle control phosphatase"/>
    <property type="match status" value="2"/>
</dbReference>
<dbReference type="PROSITE" id="PS00380">
    <property type="entry name" value="RHODANESE_1"/>
    <property type="match status" value="1"/>
</dbReference>
<dbReference type="Gene3D" id="3.40.250.10">
    <property type="entry name" value="Rhodanese-like domain"/>
    <property type="match status" value="2"/>
</dbReference>
<evidence type="ECO:0000259" key="2">
    <source>
        <dbReference type="PROSITE" id="PS50206"/>
    </source>
</evidence>
<keyword evidence="1" id="KW-0677">Repeat</keyword>
<accession>A0ABP8VA23</accession>
<comment type="caution">
    <text evidence="3">The sequence shown here is derived from an EMBL/GenBank/DDBJ whole genome shotgun (WGS) entry which is preliminary data.</text>
</comment>
<feature type="domain" description="Rhodanese" evidence="2">
    <location>
        <begin position="21"/>
        <end position="129"/>
    </location>
</feature>
<gene>
    <name evidence="3" type="primary">rhdA</name>
    <name evidence="3" type="ORF">GCM10023116_41110</name>
</gene>
<dbReference type="Proteomes" id="UP001500604">
    <property type="component" value="Unassembled WGS sequence"/>
</dbReference>
<dbReference type="EMBL" id="BAABFL010000463">
    <property type="protein sequence ID" value="GAA4651827.1"/>
    <property type="molecule type" value="Genomic_DNA"/>
</dbReference>
<dbReference type="PANTHER" id="PTHR43855">
    <property type="entry name" value="THIOSULFATE SULFURTRANSFERASE"/>
    <property type="match status" value="1"/>
</dbReference>
<dbReference type="CDD" id="cd01449">
    <property type="entry name" value="TST_Repeat_2"/>
    <property type="match status" value="1"/>
</dbReference>
<name>A0ABP8VA23_9GAMM</name>
<dbReference type="SMART" id="SM00450">
    <property type="entry name" value="RHOD"/>
    <property type="match status" value="2"/>
</dbReference>
<organism evidence="3 4">
    <name type="scientific">Kistimonas scapharcae</name>
    <dbReference type="NCBI Taxonomy" id="1036133"/>
    <lineage>
        <taxon>Bacteria</taxon>
        <taxon>Pseudomonadati</taxon>
        <taxon>Pseudomonadota</taxon>
        <taxon>Gammaproteobacteria</taxon>
        <taxon>Oceanospirillales</taxon>
        <taxon>Endozoicomonadaceae</taxon>
        <taxon>Kistimonas</taxon>
    </lineage>
</organism>
<proteinExistence type="predicted"/>
<dbReference type="InterPro" id="IPR001307">
    <property type="entry name" value="Thiosulphate_STrfase_CS"/>
</dbReference>
<dbReference type="RefSeq" id="WP_345198278.1">
    <property type="nucleotide sequence ID" value="NZ_BAABFL010000463.1"/>
</dbReference>
<dbReference type="InterPro" id="IPR036873">
    <property type="entry name" value="Rhodanese-like_dom_sf"/>
</dbReference>
<dbReference type="InterPro" id="IPR051126">
    <property type="entry name" value="Thiosulfate_sulfurtransferase"/>
</dbReference>
<feature type="domain" description="Rhodanese" evidence="2">
    <location>
        <begin position="159"/>
        <end position="270"/>
    </location>
</feature>
<protein>
    <submittedName>
        <fullName evidence="3">Thiosulfate sulfurtransferase</fullName>
    </submittedName>
</protein>
<evidence type="ECO:0000313" key="4">
    <source>
        <dbReference type="Proteomes" id="UP001500604"/>
    </source>
</evidence>
<keyword evidence="4" id="KW-1185">Reference proteome</keyword>